<sequence length="188" mass="21229">MKRSDLKDLGLDDSSINAVMKLHGQSINEIKGQYSDYDELKAQNSSLNEQITKNDKDLKALQGKVKDNDQLHDEIKSLRKDNDNLKQSKNDEISKMKLNHAIDSKLSDYKVRNNKTIKPLLDMDSIELDKDGNLTGLDNQMETIQKDENNAFLFDKGTDTRYNPQGGEGSGATKMEAFKEAFGLNNDK</sequence>
<evidence type="ECO:0000313" key="4">
    <source>
        <dbReference type="Proteomes" id="UP000767392"/>
    </source>
</evidence>
<proteinExistence type="predicted"/>
<dbReference type="InterPro" id="IPR009636">
    <property type="entry name" value="SCAF"/>
</dbReference>
<feature type="coiled-coil region" evidence="1">
    <location>
        <begin position="30"/>
        <end position="95"/>
    </location>
</feature>
<protein>
    <recommendedName>
        <fullName evidence="5">Phage minor capsid protein</fullName>
    </recommendedName>
</protein>
<gene>
    <name evidence="3" type="ORF">DY048_07755</name>
</gene>
<comment type="caution">
    <text evidence="3">The sequence shown here is derived from an EMBL/GenBank/DDBJ whole genome shotgun (WGS) entry which is preliminary data.</text>
</comment>
<dbReference type="RefSeq" id="WP_105988442.1">
    <property type="nucleotide sequence ID" value="NZ_POST01000007.1"/>
</dbReference>
<accession>A0ABY2YVD8</accession>
<feature type="region of interest" description="Disordered" evidence="2">
    <location>
        <begin position="155"/>
        <end position="174"/>
    </location>
</feature>
<keyword evidence="4" id="KW-1185">Reference proteome</keyword>
<reference evidence="3 4" key="1">
    <citation type="submission" date="2018-08" db="EMBL/GenBank/DDBJ databases">
        <title>Comparative genomics of wild bee and flower associated Lactobacillus reveals potential adaptation to the bee host.</title>
        <authorList>
            <person name="Vuong H.Q."/>
            <person name="Mcfrederick Q.S."/>
        </authorList>
    </citation>
    <scope>NUCLEOTIDE SEQUENCE [LARGE SCALE GENOMIC DNA]</scope>
    <source>
        <strain evidence="3 4">HV_04</strain>
    </source>
</reference>
<organism evidence="3 4">
    <name type="scientific">Apilactobacillus timberlakei</name>
    <dbReference type="NCBI Taxonomy" id="2008380"/>
    <lineage>
        <taxon>Bacteria</taxon>
        <taxon>Bacillati</taxon>
        <taxon>Bacillota</taxon>
        <taxon>Bacilli</taxon>
        <taxon>Lactobacillales</taxon>
        <taxon>Lactobacillaceae</taxon>
        <taxon>Apilactobacillus</taxon>
    </lineage>
</organism>
<name>A0ABY2YVD8_9LACO</name>
<evidence type="ECO:0000313" key="3">
    <source>
        <dbReference type="EMBL" id="TPR12436.1"/>
    </source>
</evidence>
<evidence type="ECO:0000256" key="2">
    <source>
        <dbReference type="SAM" id="MobiDB-lite"/>
    </source>
</evidence>
<dbReference type="EMBL" id="QUAM01000008">
    <property type="protein sequence ID" value="TPR12436.1"/>
    <property type="molecule type" value="Genomic_DNA"/>
</dbReference>
<dbReference type="Proteomes" id="UP000767392">
    <property type="component" value="Unassembled WGS sequence"/>
</dbReference>
<keyword evidence="1" id="KW-0175">Coiled coil</keyword>
<evidence type="ECO:0000256" key="1">
    <source>
        <dbReference type="SAM" id="Coils"/>
    </source>
</evidence>
<dbReference type="Pfam" id="PF06810">
    <property type="entry name" value="Phage_scaffold"/>
    <property type="match status" value="1"/>
</dbReference>
<evidence type="ECO:0008006" key="5">
    <source>
        <dbReference type="Google" id="ProtNLM"/>
    </source>
</evidence>